<organism evidence="3 4">
    <name type="scientific">Hydrocarboniclastica marina</name>
    <dbReference type="NCBI Taxonomy" id="2259620"/>
    <lineage>
        <taxon>Bacteria</taxon>
        <taxon>Pseudomonadati</taxon>
        <taxon>Pseudomonadota</taxon>
        <taxon>Gammaproteobacteria</taxon>
        <taxon>Alteromonadales</taxon>
        <taxon>Alteromonadaceae</taxon>
        <taxon>Hydrocarboniclastica</taxon>
    </lineage>
</organism>
<dbReference type="NCBIfam" id="NF041494">
    <property type="entry name" value="MobH"/>
    <property type="match status" value="1"/>
</dbReference>
<keyword evidence="3" id="KW-0614">Plasmid</keyword>
<geneLocation type="plasmid" evidence="3 4">
    <name>psoil36-7</name>
</geneLocation>
<proteinExistence type="predicted"/>
<dbReference type="Pfam" id="PF07514">
    <property type="entry name" value="TraI_2"/>
    <property type="match status" value="1"/>
</dbReference>
<dbReference type="InterPro" id="IPR011119">
    <property type="entry name" value="Unchr_helicase_relaxase_TraI"/>
</dbReference>
<protein>
    <recommendedName>
        <fullName evidence="2">HD/PDEase domain-containing protein</fullName>
    </recommendedName>
</protein>
<dbReference type="AlphaFoldDB" id="A0A4P7XLK0"/>
<dbReference type="GeneID" id="40106981"/>
<dbReference type="KEGG" id="hmi:soil367_18835"/>
<dbReference type="OrthoDB" id="6190309at2"/>
<dbReference type="SMART" id="SM00471">
    <property type="entry name" value="HDc"/>
    <property type="match status" value="1"/>
</dbReference>
<feature type="compositionally biased region" description="Basic and acidic residues" evidence="1">
    <location>
        <begin position="887"/>
        <end position="911"/>
    </location>
</feature>
<feature type="region of interest" description="Disordered" evidence="1">
    <location>
        <begin position="472"/>
        <end position="501"/>
    </location>
</feature>
<accession>A0A4P7XLK0</accession>
<dbReference type="InterPro" id="IPR003607">
    <property type="entry name" value="HD/PDEase_dom"/>
</dbReference>
<evidence type="ECO:0000259" key="2">
    <source>
        <dbReference type="SMART" id="SM00471"/>
    </source>
</evidence>
<dbReference type="Gene3D" id="1.10.3210.40">
    <property type="match status" value="1"/>
</dbReference>
<dbReference type="Proteomes" id="UP000298049">
    <property type="component" value="Plasmid psoil36-7"/>
</dbReference>
<evidence type="ECO:0000313" key="3">
    <source>
        <dbReference type="EMBL" id="QCF28129.1"/>
    </source>
</evidence>
<name>A0A4P7XLK0_9ALTE</name>
<sequence length="1017" mass="112787">MLNKIRNIFGGATAPGQALPRELPSADSCSLSLLRKPKTAVPKEWDTIEVYPPVARSIIAEPIDGILYRNRERILQINEALGLPDDDFDRLLMPVIRNFASFVHLLPASENHHHRGSGGALKHCLEVAFWSARAAEDVIFCLNGDPSTRRKVEPLWRAATCIAGLLHDAGKPIADVEVRDEEGNQWHPLETHLYDWLRKNRINRYYLEWREGRYKRHETFTQRAFDRIVPSEIITHLMAHDRNIVYRISDAYYGLDDGNHIAKIVAWADHESTRRDVAQDVELRTGSDFNYGIPVHRHLFSAARRLISSGKWKVNEPGAKVWHCSEGTFLVWKHALPELIEEVKKEVGVNLRNEPDEIADEMVQRNMAKPKYIDGQEPDSDDELGAYYLYWVITPKVLTEGRDPESVKLTVLKLDTADRLFANEQPAEAEIRIWSTNQDGQVISAQEGLPEGTLTVGSAIVDGSTGEILNASSARAQAEPETTAAEVENASNTASPAAPEAPISNQIKEEFPDTNTAPDSAAEVAEPIQAMPTGDRMSPLDRMLAGGSYTPAPSKVSSKKKNKNKSGKPPSQKPISELPKTSGETSEPEAEVTRPEDVISSLQSIGDDIDFPFGGGDEDISLPEQPCSAGNEEEHGYGESAETLSAGKDNGEQGPAATPTDNAVELTSANEITGSELRPAKIENAPVTVEEVETRAKNVSDCDEASADKALVNPGKQKHSKTVVIGKHRKKSGVSTAKLLHVPTAADPEASYHQFIKDNHAAGRIIEKLVASVIEQGEVLGSRWFIFESRVTIAYPFAFEGGETKPLDALAELEKHGLLYLNPTNPMRKVIEFDGINAIALARRPSSIITAYLVSKEKSIDPHFVAPSPDLRLVRKKKKIDLMPQAEKNEQPEKFGREKPHNTRKEKRPAPDNKTSPLDPEKKSQTESRKEVGIRLSKELVEQMLVGEGGWLIGFKKTDDAISVSDRVVDRIALDEPMASKRLLKQYFWLAADAKGYHWDFSGNLLTLKRRDKEQVE</sequence>
<dbReference type="RefSeq" id="WP_136550801.1">
    <property type="nucleotide sequence ID" value="NZ_CP031094.1"/>
</dbReference>
<keyword evidence="4" id="KW-1185">Reference proteome</keyword>
<evidence type="ECO:0000256" key="1">
    <source>
        <dbReference type="SAM" id="MobiDB-lite"/>
    </source>
</evidence>
<feature type="compositionally biased region" description="Basic and acidic residues" evidence="1">
    <location>
        <begin position="919"/>
        <end position="931"/>
    </location>
</feature>
<dbReference type="EMBL" id="CP031094">
    <property type="protein sequence ID" value="QCF28129.1"/>
    <property type="molecule type" value="Genomic_DNA"/>
</dbReference>
<feature type="domain" description="HD/PDEase" evidence="2">
    <location>
        <begin position="116"/>
        <end position="717"/>
    </location>
</feature>
<gene>
    <name evidence="3" type="ORF">soil367_18835</name>
</gene>
<evidence type="ECO:0000313" key="4">
    <source>
        <dbReference type="Proteomes" id="UP000298049"/>
    </source>
</evidence>
<feature type="compositionally biased region" description="Basic residues" evidence="1">
    <location>
        <begin position="557"/>
        <end position="566"/>
    </location>
</feature>
<reference evidence="3 4" key="1">
    <citation type="submission" date="2018-07" db="EMBL/GenBank/DDBJ databases">
        <title>Marsedoiliclastica nanhaica gen. nov. sp. nov., a novel marine hydrocarbonoclastic bacterium isolated from an in-situ enriched hydrocarbon-degrading consortium in deep-sea sediment.</title>
        <authorList>
            <person name="Dong C."/>
            <person name="Ma T."/>
            <person name="Liu R."/>
            <person name="Shao Z."/>
        </authorList>
    </citation>
    <scope>NUCLEOTIDE SEQUENCE [LARGE SCALE GENOMIC DNA]</scope>
    <source>
        <strain evidence="4">soil36-7</strain>
        <plasmid evidence="3 4">psoil36-7</plasmid>
    </source>
</reference>
<feature type="region of interest" description="Disordered" evidence="1">
    <location>
        <begin position="882"/>
        <end position="931"/>
    </location>
</feature>
<feature type="region of interest" description="Disordered" evidence="1">
    <location>
        <begin position="526"/>
        <end position="663"/>
    </location>
</feature>